<dbReference type="STRING" id="868595.Desca_1924"/>
<dbReference type="EMBL" id="CP002736">
    <property type="protein sequence ID" value="AEF94766.1"/>
    <property type="molecule type" value="Genomic_DNA"/>
</dbReference>
<feature type="transmembrane region" description="Helical" evidence="1">
    <location>
        <begin position="192"/>
        <end position="216"/>
    </location>
</feature>
<dbReference type="GO" id="GO:0005886">
    <property type="term" value="C:plasma membrane"/>
    <property type="evidence" value="ECO:0007669"/>
    <property type="project" value="TreeGrafter"/>
</dbReference>
<dbReference type="GO" id="GO:0042925">
    <property type="term" value="F:benzoate transmembrane transporter activity"/>
    <property type="evidence" value="ECO:0007669"/>
    <property type="project" value="InterPro"/>
</dbReference>
<feature type="transmembrane region" description="Helical" evidence="1">
    <location>
        <begin position="340"/>
        <end position="357"/>
    </location>
</feature>
<feature type="transmembrane region" description="Helical" evidence="1">
    <location>
        <begin position="236"/>
        <end position="257"/>
    </location>
</feature>
<dbReference type="Pfam" id="PF03594">
    <property type="entry name" value="BenE"/>
    <property type="match status" value="1"/>
</dbReference>
<dbReference type="RefSeq" id="WP_003542217.1">
    <property type="nucleotide sequence ID" value="NC_015565.1"/>
</dbReference>
<protein>
    <submittedName>
        <fullName evidence="2">Benzoate transporter</fullName>
    </submittedName>
</protein>
<dbReference type="Proteomes" id="UP000009226">
    <property type="component" value="Chromosome"/>
</dbReference>
<dbReference type="PANTHER" id="PTHR30199:SF0">
    <property type="entry name" value="INNER MEMBRANE PROTEIN YDCO"/>
    <property type="match status" value="1"/>
</dbReference>
<feature type="transmembrane region" description="Helical" evidence="1">
    <location>
        <begin position="138"/>
        <end position="156"/>
    </location>
</feature>
<dbReference type="KEGG" id="dca:Desca_1924"/>
<keyword evidence="1" id="KW-0812">Transmembrane</keyword>
<dbReference type="InterPro" id="IPR004711">
    <property type="entry name" value="Benzoate_Transporter"/>
</dbReference>
<evidence type="ECO:0000313" key="3">
    <source>
        <dbReference type="Proteomes" id="UP000009226"/>
    </source>
</evidence>
<organism evidence="2 3">
    <name type="scientific">Desulfotomaculum nigrificans (strain DSM 14880 / VKM B-2319 / CO-1-SRB)</name>
    <name type="common">Desulfotomaculum carboxydivorans</name>
    <dbReference type="NCBI Taxonomy" id="868595"/>
    <lineage>
        <taxon>Bacteria</taxon>
        <taxon>Bacillati</taxon>
        <taxon>Bacillota</taxon>
        <taxon>Clostridia</taxon>
        <taxon>Eubacteriales</taxon>
        <taxon>Desulfotomaculaceae</taxon>
        <taxon>Desulfotomaculum</taxon>
    </lineage>
</organism>
<keyword evidence="1" id="KW-0472">Membrane</keyword>
<feature type="transmembrane region" description="Helical" evidence="1">
    <location>
        <begin position="162"/>
        <end position="180"/>
    </location>
</feature>
<reference evidence="2" key="1">
    <citation type="submission" date="2011-05" db="EMBL/GenBank/DDBJ databases">
        <title>Complete sequence of Desulfotomaculum carboxydivorans CO-1-SRB.</title>
        <authorList>
            <consortium name="US DOE Joint Genome Institute"/>
            <person name="Lucas S."/>
            <person name="Han J."/>
            <person name="Lapidus A."/>
            <person name="Cheng J.-F."/>
            <person name="Goodwin L."/>
            <person name="Pitluck S."/>
            <person name="Peters L."/>
            <person name="Mikhailova N."/>
            <person name="Lu M."/>
            <person name="Han C."/>
            <person name="Tapia R."/>
            <person name="Land M."/>
            <person name="Hauser L."/>
            <person name="Kyrpides N."/>
            <person name="Ivanova N."/>
            <person name="Pagani I."/>
            <person name="Stams A."/>
            <person name="Plugge C."/>
            <person name="Muyzer G."/>
            <person name="Kuever J."/>
            <person name="Parshina S."/>
            <person name="Ivanova A."/>
            <person name="Nazina T."/>
            <person name="Woyke T."/>
        </authorList>
    </citation>
    <scope>NUCLEOTIDE SEQUENCE [LARGE SCALE GENOMIC DNA]</scope>
    <source>
        <strain evidence="2">CO-1-SRB</strain>
    </source>
</reference>
<dbReference type="eggNOG" id="COG3135">
    <property type="taxonomic scope" value="Bacteria"/>
</dbReference>
<feature type="transmembrane region" description="Helical" evidence="1">
    <location>
        <begin position="269"/>
        <end position="287"/>
    </location>
</feature>
<dbReference type="NCBIfam" id="TIGR00843">
    <property type="entry name" value="benE"/>
    <property type="match status" value="1"/>
</dbReference>
<dbReference type="PANTHER" id="PTHR30199">
    <property type="entry name" value="MFS FAMILY TRANSPORTER, PREDICTED SUBSTRATE BENZOATE"/>
    <property type="match status" value="1"/>
</dbReference>
<gene>
    <name evidence="2" type="ordered locus">Desca_1924</name>
</gene>
<feature type="transmembrane region" description="Helical" evidence="1">
    <location>
        <begin position="61"/>
        <end position="82"/>
    </location>
</feature>
<feature type="transmembrane region" description="Helical" evidence="1">
    <location>
        <begin position="369"/>
        <end position="402"/>
    </location>
</feature>
<dbReference type="HOGENOM" id="CLU_041268_2_1_9"/>
<proteinExistence type="predicted"/>
<accession>F6B8S3</accession>
<feature type="transmembrane region" description="Helical" evidence="1">
    <location>
        <begin position="28"/>
        <end position="49"/>
    </location>
</feature>
<sequence>MNNGILEKGYNISESLKLVFTNLNFPRLTTGLIGALFSSMGPGMIVMSAAKDGKLTEAMAISWIFAIFFFAGIATMFMSLYYRTPVVIAFSIPGSVLIGKYLQSGGTIEMAVGVYIAIGVLVIILTATGIIKNLIEHIPVSIMLGMVAGVLLSFGMNAFTSALKMPAIYGVMVAVFFLWYSIKRFSKSVPGVVVAMVIGVVLLKSAGLLKSVPVAWEIAHPVFVSPSFDFKSLISLGVPLFFMVVGVQNIQAVGVLLSRGYTPPINAMYTVPSIMTFFNAFCAGHTAVTAGPSTAICSSDMAGTKEYRWIASFFEGVFWVIIGLLAKVGVESAKLAPKEFMQVVAGLAMFEVFISVFEGAFSHKFRKGAMAAFFIAASNISLLQIGSPFWAIVFGILVSLIAERQDFKKESADTEVTAGTQAA</sequence>
<evidence type="ECO:0000313" key="2">
    <source>
        <dbReference type="EMBL" id="AEF94766.1"/>
    </source>
</evidence>
<evidence type="ECO:0000256" key="1">
    <source>
        <dbReference type="SAM" id="Phobius"/>
    </source>
</evidence>
<keyword evidence="1" id="KW-1133">Transmembrane helix</keyword>
<feature type="transmembrane region" description="Helical" evidence="1">
    <location>
        <begin position="307"/>
        <end position="328"/>
    </location>
</feature>
<name>F6B8S3_DESCC</name>
<keyword evidence="3" id="KW-1185">Reference proteome</keyword>
<feature type="transmembrane region" description="Helical" evidence="1">
    <location>
        <begin position="110"/>
        <end position="131"/>
    </location>
</feature>
<dbReference type="AlphaFoldDB" id="F6B8S3"/>